<accession>A0A2N6PK47</accession>
<dbReference type="InterPro" id="IPR053977">
    <property type="entry name" value="Rv2466c-like"/>
</dbReference>
<dbReference type="RefSeq" id="WP_102159748.1">
    <property type="nucleotide sequence ID" value="NZ_PNFZ01000001.1"/>
</dbReference>
<evidence type="ECO:0000313" key="1">
    <source>
        <dbReference type="EMBL" id="PMB99053.1"/>
    </source>
</evidence>
<dbReference type="Gene3D" id="3.40.30.10">
    <property type="entry name" value="Glutaredoxin"/>
    <property type="match status" value="1"/>
</dbReference>
<dbReference type="OrthoDB" id="4125991at2"/>
<dbReference type="AlphaFoldDB" id="A0A2N6PK47"/>
<dbReference type="InterPro" id="IPR036249">
    <property type="entry name" value="Thioredoxin-like_sf"/>
</dbReference>
<organism evidence="1 2">
    <name type="scientific">Brevibacterium luteolum</name>
    <dbReference type="NCBI Taxonomy" id="199591"/>
    <lineage>
        <taxon>Bacteria</taxon>
        <taxon>Bacillati</taxon>
        <taxon>Actinomycetota</taxon>
        <taxon>Actinomycetes</taxon>
        <taxon>Micrococcales</taxon>
        <taxon>Brevibacteriaceae</taxon>
        <taxon>Brevibacterium</taxon>
    </lineage>
</organism>
<gene>
    <name evidence="1" type="ORF">CJ198_00425</name>
</gene>
<name>A0A2N6PK47_9MICO</name>
<reference evidence="1 2" key="1">
    <citation type="submission" date="2017-09" db="EMBL/GenBank/DDBJ databases">
        <title>Bacterial strain isolated from the female urinary microbiota.</title>
        <authorList>
            <person name="Thomas-White K."/>
            <person name="Kumar N."/>
            <person name="Forster S."/>
            <person name="Putonti C."/>
            <person name="Lawley T."/>
            <person name="Wolfe A.J."/>
        </authorList>
    </citation>
    <scope>NUCLEOTIDE SEQUENCE [LARGE SCALE GENOMIC DNA]</scope>
    <source>
        <strain evidence="1 2">UMB0680</strain>
    </source>
</reference>
<keyword evidence="2" id="KW-1185">Reference proteome</keyword>
<proteinExistence type="predicted"/>
<protein>
    <submittedName>
        <fullName evidence="1">Disulfide bond formation protein DsbA</fullName>
    </submittedName>
</protein>
<sequence length="202" mass="22061">MSTETLDFWFDATCPWAWMTSRWALEVEKVRDVKVAFHPMSLSVLNQGREELPEEYKENMKLAWGPARVVTAAMVEHGPEVLADLYTALGTLIHVEGRRDFDEVIPAALAEAGLPAELAQAANTDKYDEQLRASHKEGIDKVGEDVGTPVISLGEVAFFGPVVSPAPKGEAAGKLFDGVLAVASTDGFFELKRTRTVGPIFD</sequence>
<dbReference type="Pfam" id="PF22234">
    <property type="entry name" value="Rv2466c-like"/>
    <property type="match status" value="1"/>
</dbReference>
<comment type="caution">
    <text evidence="1">The sequence shown here is derived from an EMBL/GenBank/DDBJ whole genome shotgun (WGS) entry which is preliminary data.</text>
</comment>
<dbReference type="Proteomes" id="UP000235703">
    <property type="component" value="Unassembled WGS sequence"/>
</dbReference>
<evidence type="ECO:0000313" key="2">
    <source>
        <dbReference type="Proteomes" id="UP000235703"/>
    </source>
</evidence>
<dbReference type="EMBL" id="PNFZ01000001">
    <property type="protein sequence ID" value="PMB99053.1"/>
    <property type="molecule type" value="Genomic_DNA"/>
</dbReference>
<dbReference type="SUPFAM" id="SSF52833">
    <property type="entry name" value="Thioredoxin-like"/>
    <property type="match status" value="1"/>
</dbReference>